<dbReference type="PANTHER" id="PTHR47197">
    <property type="entry name" value="PROTEIN NIRF"/>
    <property type="match status" value="1"/>
</dbReference>
<keyword evidence="3" id="KW-1185">Reference proteome</keyword>
<dbReference type="Gene3D" id="2.130.10.10">
    <property type="entry name" value="YVTN repeat-like/Quinoprotein amine dehydrogenase"/>
    <property type="match status" value="2"/>
</dbReference>
<organism evidence="2 3">
    <name type="scientific">Chitinophaga polysaccharea</name>
    <dbReference type="NCBI Taxonomy" id="1293035"/>
    <lineage>
        <taxon>Bacteria</taxon>
        <taxon>Pseudomonadati</taxon>
        <taxon>Bacteroidota</taxon>
        <taxon>Chitinophagia</taxon>
        <taxon>Chitinophagales</taxon>
        <taxon>Chitinophagaceae</taxon>
        <taxon>Chitinophaga</taxon>
    </lineage>
</organism>
<reference evidence="2 3" key="1">
    <citation type="submission" date="2019-06" db="EMBL/GenBank/DDBJ databases">
        <title>Sorghum-associated microbial communities from plants grown in Nebraska, USA.</title>
        <authorList>
            <person name="Schachtman D."/>
        </authorList>
    </citation>
    <scope>NUCLEOTIDE SEQUENCE [LARGE SCALE GENOMIC DNA]</scope>
    <source>
        <strain evidence="2 3">1209</strain>
    </source>
</reference>
<evidence type="ECO:0000313" key="2">
    <source>
        <dbReference type="EMBL" id="TWF41465.1"/>
    </source>
</evidence>
<dbReference type="InterPro" id="IPR011048">
    <property type="entry name" value="Haem_d1_sf"/>
</dbReference>
<sequence length="327" mass="34186">MKQIFTAAFLLSVVAASAQSGQYHVSKTFAVAGDSKWDYIALNPVTQQLYVAHGTRVNVLDKIKGDSTGVIENTAGVHGVAFAVKAGKGYTTNGKSNTATVFDIRSNRVLGEIKTGNKPDAILFEPFSQKIIVCNGESDNLSVIDPATDKVVATVALGGGPETAVSDGKGNIYVNLEDKNEIVKVDARTFAVGAHWPLGKGEGPTGLAINTATNRLYSGCANKLLVVMDAGNGHIVQSINIGGGCDGVAFDASQKNIFTSNGEGTLSVIAAEGADKYQTVATVPTRKGARTLVVDPATHRVYLPVADYQGATKTIVPGTFRVLEVSK</sequence>
<protein>
    <submittedName>
        <fullName evidence="2">YVTN family beta-propeller protein</fullName>
    </submittedName>
</protein>
<dbReference type="PANTHER" id="PTHR47197:SF3">
    <property type="entry name" value="DIHYDRO-HEME D1 DEHYDROGENASE"/>
    <property type="match status" value="1"/>
</dbReference>
<comment type="caution">
    <text evidence="2">The sequence shown here is derived from an EMBL/GenBank/DDBJ whole genome shotgun (WGS) entry which is preliminary data.</text>
</comment>
<dbReference type="AlphaFoldDB" id="A0A561PTM7"/>
<evidence type="ECO:0000256" key="1">
    <source>
        <dbReference type="SAM" id="SignalP"/>
    </source>
</evidence>
<dbReference type="RefSeq" id="WP_186452419.1">
    <property type="nucleotide sequence ID" value="NZ_VIWO01000003.1"/>
</dbReference>
<name>A0A561PTM7_9BACT</name>
<evidence type="ECO:0000313" key="3">
    <source>
        <dbReference type="Proteomes" id="UP000320811"/>
    </source>
</evidence>
<feature type="signal peptide" evidence="1">
    <location>
        <begin position="1"/>
        <end position="18"/>
    </location>
</feature>
<proteinExistence type="predicted"/>
<gene>
    <name evidence="2" type="ORF">FHW36_103269</name>
</gene>
<dbReference type="SUPFAM" id="SSF51004">
    <property type="entry name" value="C-terminal (heme d1) domain of cytochrome cd1-nitrite reductase"/>
    <property type="match status" value="1"/>
</dbReference>
<feature type="chain" id="PRO_5021796960" evidence="1">
    <location>
        <begin position="19"/>
        <end position="327"/>
    </location>
</feature>
<dbReference type="InterPro" id="IPR011964">
    <property type="entry name" value="YVTN_b-propeller_repeat"/>
</dbReference>
<accession>A0A561PTM7</accession>
<keyword evidence="1" id="KW-0732">Signal</keyword>
<dbReference type="NCBIfam" id="TIGR02276">
    <property type="entry name" value="beta_rpt_yvtn"/>
    <property type="match status" value="1"/>
</dbReference>
<dbReference type="InterPro" id="IPR015943">
    <property type="entry name" value="WD40/YVTN_repeat-like_dom_sf"/>
</dbReference>
<dbReference type="EMBL" id="VIWO01000003">
    <property type="protein sequence ID" value="TWF41465.1"/>
    <property type="molecule type" value="Genomic_DNA"/>
</dbReference>
<dbReference type="Proteomes" id="UP000320811">
    <property type="component" value="Unassembled WGS sequence"/>
</dbReference>
<dbReference type="InterPro" id="IPR051200">
    <property type="entry name" value="Host-pathogen_enzymatic-act"/>
</dbReference>